<comment type="caution">
    <text evidence="1">The sequence shown here is derived from an EMBL/GenBank/DDBJ whole genome shotgun (WGS) entry which is preliminary data.</text>
</comment>
<evidence type="ECO:0000313" key="2">
    <source>
        <dbReference type="Proteomes" id="UP000799754"/>
    </source>
</evidence>
<reference evidence="1" key="1">
    <citation type="journal article" date="2020" name="Stud. Mycol.">
        <title>101 Dothideomycetes genomes: a test case for predicting lifestyles and emergence of pathogens.</title>
        <authorList>
            <person name="Haridas S."/>
            <person name="Albert R."/>
            <person name="Binder M."/>
            <person name="Bloem J."/>
            <person name="Labutti K."/>
            <person name="Salamov A."/>
            <person name="Andreopoulos B."/>
            <person name="Baker S."/>
            <person name="Barry K."/>
            <person name="Bills G."/>
            <person name="Bluhm B."/>
            <person name="Cannon C."/>
            <person name="Castanera R."/>
            <person name="Culley D."/>
            <person name="Daum C."/>
            <person name="Ezra D."/>
            <person name="Gonzalez J."/>
            <person name="Henrissat B."/>
            <person name="Kuo A."/>
            <person name="Liang C."/>
            <person name="Lipzen A."/>
            <person name="Lutzoni F."/>
            <person name="Magnuson J."/>
            <person name="Mondo S."/>
            <person name="Nolan M."/>
            <person name="Ohm R."/>
            <person name="Pangilinan J."/>
            <person name="Park H.-J."/>
            <person name="Ramirez L."/>
            <person name="Alfaro M."/>
            <person name="Sun H."/>
            <person name="Tritt A."/>
            <person name="Yoshinaga Y."/>
            <person name="Zwiers L.-H."/>
            <person name="Turgeon B."/>
            <person name="Goodwin S."/>
            <person name="Spatafora J."/>
            <person name="Crous P."/>
            <person name="Grigoriev I."/>
        </authorList>
    </citation>
    <scope>NUCLEOTIDE SEQUENCE</scope>
    <source>
        <strain evidence="1">CBS 525.71</strain>
    </source>
</reference>
<proteinExistence type="predicted"/>
<protein>
    <submittedName>
        <fullName evidence="1">Uncharacterized protein</fullName>
    </submittedName>
</protein>
<dbReference type="EMBL" id="MU006747">
    <property type="protein sequence ID" value="KAF2622099.1"/>
    <property type="molecule type" value="Genomic_DNA"/>
</dbReference>
<dbReference type="Proteomes" id="UP000799754">
    <property type="component" value="Unassembled WGS sequence"/>
</dbReference>
<feature type="non-terminal residue" evidence="1">
    <location>
        <position position="1"/>
    </location>
</feature>
<organism evidence="1 2">
    <name type="scientific">Macroventuria anomochaeta</name>
    <dbReference type="NCBI Taxonomy" id="301207"/>
    <lineage>
        <taxon>Eukaryota</taxon>
        <taxon>Fungi</taxon>
        <taxon>Dikarya</taxon>
        <taxon>Ascomycota</taxon>
        <taxon>Pezizomycotina</taxon>
        <taxon>Dothideomycetes</taxon>
        <taxon>Pleosporomycetidae</taxon>
        <taxon>Pleosporales</taxon>
        <taxon>Pleosporineae</taxon>
        <taxon>Didymellaceae</taxon>
        <taxon>Macroventuria</taxon>
    </lineage>
</organism>
<accession>A0ACB6RJZ7</accession>
<sequence>SQSFSRSYGSILPTSLIYIVLSTRGFSPWRPAAVMSTTWRKNYFFKRIFKARRERTKRRKSAALFQPLNPSSGQTDFRVTDC</sequence>
<name>A0ACB6RJZ7_9PLEO</name>
<gene>
    <name evidence="1" type="ORF">BU25DRAFT_352998</name>
</gene>
<evidence type="ECO:0000313" key="1">
    <source>
        <dbReference type="EMBL" id="KAF2622099.1"/>
    </source>
</evidence>
<keyword evidence="2" id="KW-1185">Reference proteome</keyword>